<dbReference type="EMBL" id="SAVA01000004">
    <property type="protein sequence ID" value="RWR52789.1"/>
    <property type="molecule type" value="Genomic_DNA"/>
</dbReference>
<dbReference type="InterPro" id="IPR023614">
    <property type="entry name" value="Porin_dom_sf"/>
</dbReference>
<organism evidence="3 4">
    <name type="scientific">Paenirhodobacter huangdaonensis</name>
    <dbReference type="NCBI Taxonomy" id="2501515"/>
    <lineage>
        <taxon>Bacteria</taxon>
        <taxon>Pseudomonadati</taxon>
        <taxon>Pseudomonadota</taxon>
        <taxon>Alphaproteobacteria</taxon>
        <taxon>Rhodobacterales</taxon>
        <taxon>Rhodobacter group</taxon>
        <taxon>Paenirhodobacter</taxon>
    </lineage>
</organism>
<evidence type="ECO:0000313" key="4">
    <source>
        <dbReference type="Proteomes" id="UP000288071"/>
    </source>
</evidence>
<sequence>MKKVLFATTALVFSAGFAAAEVSLSGDGRMGVVYNGDDWNFSSRARVIFTLSGQTDGGLEFGGSFKAHESGAAENGSAGSVYVSGAFGKLEMGDVVSAPEALFGDLPEVGYEDLTAGEGDYTGFASLNGQGLLENDIPYLTGDSGATTSAYNPVLLYTYSAGAFSVAASLSDGKEATGSNAYNVALDSDQEYAIAAAYTFQNYTVGLGYEVLDFKSGTTVFGHDKATQLELAGVATFGDTSVKAYYAAGDDGNPVDQAYGLGVSSVFGATTVMGYVQKVDFTDDATAALDLDGATWWGLGASYDLGGGASVAGGISDSDLDGSNVTADLGVKFKF</sequence>
<keyword evidence="1" id="KW-0732">Signal</keyword>
<feature type="chain" id="PRO_5018637137" evidence="1">
    <location>
        <begin position="21"/>
        <end position="335"/>
    </location>
</feature>
<keyword evidence="4" id="KW-1185">Reference proteome</keyword>
<feature type="domain" description="Porin" evidence="2">
    <location>
        <begin position="7"/>
        <end position="322"/>
    </location>
</feature>
<reference evidence="3" key="2">
    <citation type="submission" date="2019-01" db="EMBL/GenBank/DDBJ databases">
        <authorList>
            <person name="Li Y."/>
        </authorList>
    </citation>
    <scope>NUCLEOTIDE SEQUENCE [LARGE SCALE GENOMIC DNA]</scope>
    <source>
        <strain evidence="3">CGMCC 1.12963</strain>
    </source>
</reference>
<dbReference type="SUPFAM" id="SSF56935">
    <property type="entry name" value="Porins"/>
    <property type="match status" value="1"/>
</dbReference>
<protein>
    <submittedName>
        <fullName evidence="3">Porin</fullName>
    </submittedName>
</protein>
<dbReference type="GO" id="GO:0016020">
    <property type="term" value="C:membrane"/>
    <property type="evidence" value="ECO:0007669"/>
    <property type="project" value="InterPro"/>
</dbReference>
<dbReference type="Pfam" id="PF13609">
    <property type="entry name" value="Porin_4"/>
    <property type="match status" value="1"/>
</dbReference>
<dbReference type="RefSeq" id="WP_128156054.1">
    <property type="nucleotide sequence ID" value="NZ_JBHSOM010000020.1"/>
</dbReference>
<evidence type="ECO:0000256" key="1">
    <source>
        <dbReference type="SAM" id="SignalP"/>
    </source>
</evidence>
<evidence type="ECO:0000259" key="2">
    <source>
        <dbReference type="Pfam" id="PF13609"/>
    </source>
</evidence>
<feature type="signal peptide" evidence="1">
    <location>
        <begin position="1"/>
        <end position="20"/>
    </location>
</feature>
<evidence type="ECO:0000313" key="3">
    <source>
        <dbReference type="EMBL" id="RWR52789.1"/>
    </source>
</evidence>
<accession>A0A3S3MA60</accession>
<dbReference type="InterPro" id="IPR033900">
    <property type="entry name" value="Gram_neg_porin_domain"/>
</dbReference>
<name>A0A3S3MA60_9RHOB</name>
<dbReference type="Proteomes" id="UP000288071">
    <property type="component" value="Unassembled WGS sequence"/>
</dbReference>
<comment type="caution">
    <text evidence="3">The sequence shown here is derived from an EMBL/GenBank/DDBJ whole genome shotgun (WGS) entry which is preliminary data.</text>
</comment>
<proteinExistence type="predicted"/>
<dbReference type="Gene3D" id="2.40.160.10">
    <property type="entry name" value="Porin"/>
    <property type="match status" value="1"/>
</dbReference>
<reference evidence="3" key="1">
    <citation type="submission" date="2019-01" db="EMBL/GenBank/DDBJ databases">
        <title>Sinorhodobacter populi sp. nov. isolated from the symptomatic bark tissue of Populus euramericana canker.</title>
        <authorList>
            <person name="Xu G."/>
        </authorList>
    </citation>
    <scope>NUCLEOTIDE SEQUENCE [LARGE SCALE GENOMIC DNA]</scope>
    <source>
        <strain evidence="3">CGMCC 1.12963</strain>
    </source>
</reference>
<gene>
    <name evidence="3" type="ORF">EOW66_08970</name>
</gene>
<dbReference type="GO" id="GO:0015288">
    <property type="term" value="F:porin activity"/>
    <property type="evidence" value="ECO:0007669"/>
    <property type="project" value="InterPro"/>
</dbReference>
<dbReference type="AlphaFoldDB" id="A0A3S3MA60"/>